<name>A0AAF0UST5_SOLVR</name>
<evidence type="ECO:0000256" key="1">
    <source>
        <dbReference type="ARBA" id="ARBA00004613"/>
    </source>
</evidence>
<keyword evidence="3 6" id="KW-0713">Self-incompatibility</keyword>
<evidence type="ECO:0000256" key="3">
    <source>
        <dbReference type="ARBA" id="ARBA00022471"/>
    </source>
</evidence>
<dbReference type="AlphaFoldDB" id="A0AAF0UST5"/>
<dbReference type="GO" id="GO:0005576">
    <property type="term" value="C:extracellular region"/>
    <property type="evidence" value="ECO:0007669"/>
    <property type="project" value="UniProtKB-SubCell"/>
</dbReference>
<evidence type="ECO:0000256" key="5">
    <source>
        <dbReference type="ARBA" id="ARBA00022729"/>
    </source>
</evidence>
<keyword evidence="5" id="KW-0732">Signal</keyword>
<reference evidence="7" key="1">
    <citation type="submission" date="2023-08" db="EMBL/GenBank/DDBJ databases">
        <title>A de novo genome assembly of Solanum verrucosum Schlechtendal, a Mexican diploid species geographically isolated from the other diploid A-genome species in potato relatives.</title>
        <authorList>
            <person name="Hosaka K."/>
        </authorList>
    </citation>
    <scope>NUCLEOTIDE SEQUENCE</scope>
    <source>
        <tissue evidence="7">Young leaves</tissue>
    </source>
</reference>
<keyword evidence="4 6" id="KW-0964">Secreted</keyword>
<feature type="non-terminal residue" evidence="7">
    <location>
        <position position="1"/>
    </location>
</feature>
<evidence type="ECO:0000256" key="2">
    <source>
        <dbReference type="ARBA" id="ARBA00005581"/>
    </source>
</evidence>
<dbReference type="PANTHER" id="PTHR31232">
    <property type="match status" value="1"/>
</dbReference>
<dbReference type="EMBL" id="CP133621">
    <property type="protein sequence ID" value="WMV51952.1"/>
    <property type="molecule type" value="Genomic_DNA"/>
</dbReference>
<evidence type="ECO:0000313" key="8">
    <source>
        <dbReference type="Proteomes" id="UP001234989"/>
    </source>
</evidence>
<dbReference type="GO" id="GO:0060320">
    <property type="term" value="P:rejection of self pollen"/>
    <property type="evidence" value="ECO:0007669"/>
    <property type="project" value="UniProtKB-KW"/>
</dbReference>
<organism evidence="7 8">
    <name type="scientific">Solanum verrucosum</name>
    <dbReference type="NCBI Taxonomy" id="315347"/>
    <lineage>
        <taxon>Eukaryota</taxon>
        <taxon>Viridiplantae</taxon>
        <taxon>Streptophyta</taxon>
        <taxon>Embryophyta</taxon>
        <taxon>Tracheophyta</taxon>
        <taxon>Spermatophyta</taxon>
        <taxon>Magnoliopsida</taxon>
        <taxon>eudicotyledons</taxon>
        <taxon>Gunneridae</taxon>
        <taxon>Pentapetalae</taxon>
        <taxon>asterids</taxon>
        <taxon>lamiids</taxon>
        <taxon>Solanales</taxon>
        <taxon>Solanaceae</taxon>
        <taxon>Solanoideae</taxon>
        <taxon>Solaneae</taxon>
        <taxon>Solanum</taxon>
    </lineage>
</organism>
<keyword evidence="8" id="KW-1185">Reference proteome</keyword>
<dbReference type="PANTHER" id="PTHR31232:SF119">
    <property type="entry name" value="S-PROTEIN HOMOLOG"/>
    <property type="match status" value="1"/>
</dbReference>
<dbReference type="Proteomes" id="UP001234989">
    <property type="component" value="Chromosome 10"/>
</dbReference>
<dbReference type="InterPro" id="IPR010264">
    <property type="entry name" value="Self-incomp_S1"/>
</dbReference>
<gene>
    <name evidence="7" type="ORF">MTR67_045337</name>
</gene>
<proteinExistence type="inferred from homology"/>
<comment type="similarity">
    <text evidence="2 6">Belongs to the plant self-incompatibility (S1) protein family.</text>
</comment>
<dbReference type="Pfam" id="PF05938">
    <property type="entry name" value="Self-incomp_S1"/>
    <property type="match status" value="1"/>
</dbReference>
<evidence type="ECO:0000313" key="7">
    <source>
        <dbReference type="EMBL" id="WMV51952.1"/>
    </source>
</evidence>
<protein>
    <recommendedName>
        <fullName evidence="6">S-protein homolog</fullName>
    </recommendedName>
</protein>
<accession>A0AAF0UST5</accession>
<evidence type="ECO:0000256" key="6">
    <source>
        <dbReference type="RuleBase" id="RU367044"/>
    </source>
</evidence>
<comment type="subcellular location">
    <subcellularLocation>
        <location evidence="1 6">Secreted</location>
    </subcellularLocation>
</comment>
<evidence type="ECO:0000256" key="4">
    <source>
        <dbReference type="ARBA" id="ARBA00022525"/>
    </source>
</evidence>
<sequence length="132" mass="15749">FSVAYKTQSYWWTPRFEVHINNTLPTNSNPLKLRCKSADDDLGDRVLYTNQEMEFHFNEHFLGGTLYFCHFYWDSKNTSHDIFNDKIADKCGLESIDAIGTLKVQEDGFYFNSQELPRPNAQYEKLYEWWQK</sequence>